<keyword evidence="2" id="KW-0812">Transmembrane</keyword>
<feature type="transmembrane region" description="Helical" evidence="2">
    <location>
        <begin position="103"/>
        <end position="123"/>
    </location>
</feature>
<keyword evidence="2" id="KW-0472">Membrane</keyword>
<dbReference type="Proteomes" id="UP001199916">
    <property type="component" value="Unassembled WGS sequence"/>
</dbReference>
<feature type="transmembrane region" description="Helical" evidence="2">
    <location>
        <begin position="149"/>
        <end position="169"/>
    </location>
</feature>
<feature type="transmembrane region" description="Helical" evidence="2">
    <location>
        <begin position="231"/>
        <end position="251"/>
    </location>
</feature>
<proteinExistence type="predicted"/>
<reference evidence="3 4" key="1">
    <citation type="submission" date="2021-11" db="EMBL/GenBank/DDBJ databases">
        <title>Draft genome sequence of Paenibacillus profundus YoMME, a new Gram-positive bacteria with exoelectrogenic properties.</title>
        <authorList>
            <person name="Hubenova Y."/>
            <person name="Hubenova E."/>
            <person name="Manasiev Y."/>
            <person name="Peykov S."/>
            <person name="Mitov M."/>
        </authorList>
    </citation>
    <scope>NUCLEOTIDE SEQUENCE [LARGE SCALE GENOMIC DNA]</scope>
    <source>
        <strain evidence="3 4">YoMME</strain>
    </source>
</reference>
<gene>
    <name evidence="3" type="ORF">LQV63_12200</name>
</gene>
<evidence type="ECO:0000313" key="4">
    <source>
        <dbReference type="Proteomes" id="UP001199916"/>
    </source>
</evidence>
<evidence type="ECO:0000313" key="3">
    <source>
        <dbReference type="EMBL" id="MCE5170072.1"/>
    </source>
</evidence>
<evidence type="ECO:0000256" key="1">
    <source>
        <dbReference type="SAM" id="MobiDB-lite"/>
    </source>
</evidence>
<feature type="transmembrane region" description="Helical" evidence="2">
    <location>
        <begin position="76"/>
        <end position="97"/>
    </location>
</feature>
<protein>
    <submittedName>
        <fullName evidence="3">Uncharacterized protein</fullName>
    </submittedName>
</protein>
<feature type="compositionally biased region" description="Basic and acidic residues" evidence="1">
    <location>
        <begin position="1"/>
        <end position="13"/>
    </location>
</feature>
<keyword evidence="4" id="KW-1185">Reference proteome</keyword>
<organism evidence="3 4">
    <name type="scientific">Paenibacillus profundus</name>
    <dbReference type="NCBI Taxonomy" id="1173085"/>
    <lineage>
        <taxon>Bacteria</taxon>
        <taxon>Bacillati</taxon>
        <taxon>Bacillota</taxon>
        <taxon>Bacilli</taxon>
        <taxon>Bacillales</taxon>
        <taxon>Paenibacillaceae</taxon>
        <taxon>Paenibacillus</taxon>
    </lineage>
</organism>
<sequence>MKRESKYKTREQPPNDDYSGIDSLLEQYSVELPSDAHIDRMIESLRPYVPQKNKSDSHNRQRLLELMNRAAKEIPFFGKLYWICCLSMLMAGLWLAAADAPHPYAAAILFAPVPFIIGLLEVFKGREQGVLEIELACKVSAQEIMLSRLLFVVMNSIVLNTCLSGILSLFRNDVPFWDLTWSWLTPFLIVASTSLWLAMRIRGSSAVMILVSVWIALGMIGLTNPDIVNKLLQVNLFAAFIVNAGAMLLLFNQGKQLLRKHSFFVERSLDYEANDSGYI</sequence>
<feature type="region of interest" description="Disordered" evidence="1">
    <location>
        <begin position="1"/>
        <end position="21"/>
    </location>
</feature>
<name>A0ABS8YES8_9BACL</name>
<dbReference type="EMBL" id="JAJNBZ010000007">
    <property type="protein sequence ID" value="MCE5170072.1"/>
    <property type="molecule type" value="Genomic_DNA"/>
</dbReference>
<evidence type="ECO:0000256" key="2">
    <source>
        <dbReference type="SAM" id="Phobius"/>
    </source>
</evidence>
<accession>A0ABS8YES8</accession>
<feature type="transmembrane region" description="Helical" evidence="2">
    <location>
        <begin position="181"/>
        <end position="199"/>
    </location>
</feature>
<comment type="caution">
    <text evidence="3">The sequence shown here is derived from an EMBL/GenBank/DDBJ whole genome shotgun (WGS) entry which is preliminary data.</text>
</comment>
<keyword evidence="2" id="KW-1133">Transmembrane helix</keyword>
<feature type="transmembrane region" description="Helical" evidence="2">
    <location>
        <begin position="206"/>
        <end position="225"/>
    </location>
</feature>